<feature type="transmembrane region" description="Helical" evidence="5">
    <location>
        <begin position="20"/>
        <end position="40"/>
    </location>
</feature>
<evidence type="ECO:0000256" key="5">
    <source>
        <dbReference type="SAM" id="Phobius"/>
    </source>
</evidence>
<organism evidence="7 8">
    <name type="scientific">Prosthecobacter algae</name>
    <dbReference type="NCBI Taxonomy" id="1144682"/>
    <lineage>
        <taxon>Bacteria</taxon>
        <taxon>Pseudomonadati</taxon>
        <taxon>Verrucomicrobiota</taxon>
        <taxon>Verrucomicrobiia</taxon>
        <taxon>Verrucomicrobiales</taxon>
        <taxon>Verrucomicrobiaceae</taxon>
        <taxon>Prosthecobacter</taxon>
    </lineage>
</organism>
<dbReference type="Gene3D" id="2.40.50.140">
    <property type="entry name" value="Nucleic acid-binding proteins"/>
    <property type="match status" value="1"/>
</dbReference>
<dbReference type="Proteomes" id="UP001499852">
    <property type="component" value="Unassembled WGS sequence"/>
</dbReference>
<evidence type="ECO:0000259" key="6">
    <source>
        <dbReference type="Pfam" id="PF01957"/>
    </source>
</evidence>
<dbReference type="InterPro" id="IPR002810">
    <property type="entry name" value="NfeD-like_C"/>
</dbReference>
<evidence type="ECO:0000256" key="2">
    <source>
        <dbReference type="ARBA" id="ARBA00022692"/>
    </source>
</evidence>
<gene>
    <name evidence="7" type="ORF">GCM10023213_22790</name>
</gene>
<proteinExistence type="predicted"/>
<comment type="caution">
    <text evidence="7">The sequence shown here is derived from an EMBL/GenBank/DDBJ whole genome shotgun (WGS) entry which is preliminary data.</text>
</comment>
<feature type="transmembrane region" description="Helical" evidence="5">
    <location>
        <begin position="47"/>
        <end position="67"/>
    </location>
</feature>
<evidence type="ECO:0000256" key="1">
    <source>
        <dbReference type="ARBA" id="ARBA00004141"/>
    </source>
</evidence>
<sequence length="184" mass="19755">MGLIVRDCTLTVPQTTSMVLLHMVTTVAIIVILGVLLMILETFVPGMIAGILGALFVLSGVLLVMTADEFSSWPSWGRGAAACGIIIGSAALQLIWLRFFAVKFWSRSFTLQAEIPSADSTQTLACGTEGVALTELRPLGRAEFNGSRREVRCEDGFVPAGSRLRITGSEPGNLLVRVILHQPL</sequence>
<feature type="transmembrane region" description="Helical" evidence="5">
    <location>
        <begin position="79"/>
        <end position="101"/>
    </location>
</feature>
<dbReference type="EMBL" id="BAABIA010000004">
    <property type="protein sequence ID" value="GAA5140336.1"/>
    <property type="molecule type" value="Genomic_DNA"/>
</dbReference>
<keyword evidence="2 5" id="KW-0812">Transmembrane</keyword>
<dbReference type="PANTHER" id="PTHR33507">
    <property type="entry name" value="INNER MEMBRANE PROTEIN YBBJ"/>
    <property type="match status" value="1"/>
</dbReference>
<evidence type="ECO:0000313" key="7">
    <source>
        <dbReference type="EMBL" id="GAA5140336.1"/>
    </source>
</evidence>
<evidence type="ECO:0000256" key="3">
    <source>
        <dbReference type="ARBA" id="ARBA00022989"/>
    </source>
</evidence>
<dbReference type="InterPro" id="IPR052165">
    <property type="entry name" value="Membrane_assoc_protease"/>
</dbReference>
<keyword evidence="4 5" id="KW-0472">Membrane</keyword>
<accession>A0ABP9P5P7</accession>
<protein>
    <recommendedName>
        <fullName evidence="6">NfeD-like C-terminal domain-containing protein</fullName>
    </recommendedName>
</protein>
<dbReference type="Pfam" id="PF01957">
    <property type="entry name" value="NfeD"/>
    <property type="match status" value="1"/>
</dbReference>
<comment type="subcellular location">
    <subcellularLocation>
        <location evidence="1">Membrane</location>
        <topology evidence="1">Multi-pass membrane protein</topology>
    </subcellularLocation>
</comment>
<evidence type="ECO:0000256" key="4">
    <source>
        <dbReference type="ARBA" id="ARBA00023136"/>
    </source>
</evidence>
<dbReference type="InterPro" id="IPR012340">
    <property type="entry name" value="NA-bd_OB-fold"/>
</dbReference>
<reference evidence="8" key="1">
    <citation type="journal article" date="2019" name="Int. J. Syst. Evol. Microbiol.">
        <title>The Global Catalogue of Microorganisms (GCM) 10K type strain sequencing project: providing services to taxonomists for standard genome sequencing and annotation.</title>
        <authorList>
            <consortium name="The Broad Institute Genomics Platform"/>
            <consortium name="The Broad Institute Genome Sequencing Center for Infectious Disease"/>
            <person name="Wu L."/>
            <person name="Ma J."/>
        </authorList>
    </citation>
    <scope>NUCLEOTIDE SEQUENCE [LARGE SCALE GENOMIC DNA]</scope>
    <source>
        <strain evidence="8">JCM 18053</strain>
    </source>
</reference>
<dbReference type="PANTHER" id="PTHR33507:SF3">
    <property type="entry name" value="INNER MEMBRANE PROTEIN YBBJ"/>
    <property type="match status" value="1"/>
</dbReference>
<feature type="domain" description="NfeD-like C-terminal" evidence="6">
    <location>
        <begin position="127"/>
        <end position="176"/>
    </location>
</feature>
<keyword evidence="8" id="KW-1185">Reference proteome</keyword>
<name>A0ABP9P5P7_9BACT</name>
<keyword evidence="3 5" id="KW-1133">Transmembrane helix</keyword>
<evidence type="ECO:0000313" key="8">
    <source>
        <dbReference type="Proteomes" id="UP001499852"/>
    </source>
</evidence>